<name>A0A923HRV7_9BURK</name>
<feature type="transmembrane region" description="Helical" evidence="7">
    <location>
        <begin position="195"/>
        <end position="213"/>
    </location>
</feature>
<dbReference type="InterPro" id="IPR036890">
    <property type="entry name" value="HATPase_C_sf"/>
</dbReference>
<dbReference type="Gene3D" id="1.10.287.130">
    <property type="match status" value="1"/>
</dbReference>
<dbReference type="SMART" id="SM00388">
    <property type="entry name" value="HisKA"/>
    <property type="match status" value="1"/>
</dbReference>
<evidence type="ECO:0000313" key="11">
    <source>
        <dbReference type="Proteomes" id="UP000627446"/>
    </source>
</evidence>
<proteinExistence type="predicted"/>
<dbReference type="InterPro" id="IPR005467">
    <property type="entry name" value="His_kinase_dom"/>
</dbReference>
<dbReference type="InterPro" id="IPR004358">
    <property type="entry name" value="Sig_transdc_His_kin-like_C"/>
</dbReference>
<organism evidence="10 11">
    <name type="scientific">Undibacterium nitidum</name>
    <dbReference type="NCBI Taxonomy" id="2762298"/>
    <lineage>
        <taxon>Bacteria</taxon>
        <taxon>Pseudomonadati</taxon>
        <taxon>Pseudomonadota</taxon>
        <taxon>Betaproteobacteria</taxon>
        <taxon>Burkholderiales</taxon>
        <taxon>Oxalobacteraceae</taxon>
        <taxon>Undibacterium</taxon>
    </lineage>
</organism>
<protein>
    <recommendedName>
        <fullName evidence="2">histidine kinase</fullName>
        <ecNumber evidence="2">2.7.13.3</ecNumber>
    </recommendedName>
</protein>
<evidence type="ECO:0000256" key="7">
    <source>
        <dbReference type="SAM" id="Phobius"/>
    </source>
</evidence>
<keyword evidence="6" id="KW-0902">Two-component regulatory system</keyword>
<feature type="domain" description="PAS" evidence="9">
    <location>
        <begin position="376"/>
        <end position="418"/>
    </location>
</feature>
<evidence type="ECO:0000259" key="9">
    <source>
        <dbReference type="PROSITE" id="PS50112"/>
    </source>
</evidence>
<feature type="domain" description="Histidine kinase" evidence="8">
    <location>
        <begin position="504"/>
        <end position="722"/>
    </location>
</feature>
<dbReference type="InterPro" id="IPR003661">
    <property type="entry name" value="HisK_dim/P_dom"/>
</dbReference>
<dbReference type="CDD" id="cd00082">
    <property type="entry name" value="HisKA"/>
    <property type="match status" value="1"/>
</dbReference>
<accession>A0A923HRV7</accession>
<dbReference type="PANTHER" id="PTHR43711">
    <property type="entry name" value="TWO-COMPONENT HISTIDINE KINASE"/>
    <property type="match status" value="1"/>
</dbReference>
<feature type="transmembrane region" description="Helical" evidence="7">
    <location>
        <begin position="64"/>
        <end position="86"/>
    </location>
</feature>
<dbReference type="AlphaFoldDB" id="A0A923HRV7"/>
<evidence type="ECO:0000256" key="3">
    <source>
        <dbReference type="ARBA" id="ARBA00022553"/>
    </source>
</evidence>
<evidence type="ECO:0000256" key="1">
    <source>
        <dbReference type="ARBA" id="ARBA00000085"/>
    </source>
</evidence>
<keyword evidence="7" id="KW-1133">Transmembrane helix</keyword>
<dbReference type="PROSITE" id="PS50112">
    <property type="entry name" value="PAS"/>
    <property type="match status" value="1"/>
</dbReference>
<keyword evidence="7" id="KW-0472">Membrane</keyword>
<dbReference type="InterPro" id="IPR050736">
    <property type="entry name" value="Sensor_HK_Regulatory"/>
</dbReference>
<feature type="transmembrane region" description="Helical" evidence="7">
    <location>
        <begin position="154"/>
        <end position="175"/>
    </location>
</feature>
<comment type="caution">
    <text evidence="10">The sequence shown here is derived from an EMBL/GenBank/DDBJ whole genome shotgun (WGS) entry which is preliminary data.</text>
</comment>
<evidence type="ECO:0000313" key="10">
    <source>
        <dbReference type="EMBL" id="MBC3882818.1"/>
    </source>
</evidence>
<dbReference type="SUPFAM" id="SSF55874">
    <property type="entry name" value="ATPase domain of HSP90 chaperone/DNA topoisomerase II/histidine kinase"/>
    <property type="match status" value="1"/>
</dbReference>
<keyword evidence="5" id="KW-0418">Kinase</keyword>
<dbReference type="InterPro" id="IPR035965">
    <property type="entry name" value="PAS-like_dom_sf"/>
</dbReference>
<reference evidence="10" key="1">
    <citation type="submission" date="2020-08" db="EMBL/GenBank/DDBJ databases">
        <title>Novel species isolated from subtropical streams in China.</title>
        <authorList>
            <person name="Lu H."/>
        </authorList>
    </citation>
    <scope>NUCLEOTIDE SEQUENCE</scope>
    <source>
        <strain evidence="10">LX22W</strain>
    </source>
</reference>
<dbReference type="Gene3D" id="3.30.450.20">
    <property type="entry name" value="PAS domain"/>
    <property type="match status" value="2"/>
</dbReference>
<dbReference type="PRINTS" id="PR00344">
    <property type="entry name" value="BCTRLSENSOR"/>
</dbReference>
<gene>
    <name evidence="10" type="ORF">H8K36_15615</name>
</gene>
<dbReference type="PROSITE" id="PS50109">
    <property type="entry name" value="HIS_KIN"/>
    <property type="match status" value="1"/>
</dbReference>
<dbReference type="InterPro" id="IPR000014">
    <property type="entry name" value="PAS"/>
</dbReference>
<dbReference type="InterPro" id="IPR036097">
    <property type="entry name" value="HisK_dim/P_sf"/>
</dbReference>
<keyword evidence="3" id="KW-0597">Phosphoprotein</keyword>
<dbReference type="SMART" id="SM00387">
    <property type="entry name" value="HATPase_c"/>
    <property type="match status" value="1"/>
</dbReference>
<dbReference type="RefSeq" id="WP_186917350.1">
    <property type="nucleotide sequence ID" value="NZ_JACOFZ010000007.1"/>
</dbReference>
<feature type="transmembrane region" description="Helical" evidence="7">
    <location>
        <begin position="98"/>
        <end position="114"/>
    </location>
</feature>
<dbReference type="SUPFAM" id="SSF55785">
    <property type="entry name" value="PYP-like sensor domain (PAS domain)"/>
    <property type="match status" value="2"/>
</dbReference>
<comment type="catalytic activity">
    <reaction evidence="1">
        <text>ATP + protein L-histidine = ADP + protein N-phospho-L-histidine.</text>
        <dbReference type="EC" id="2.7.13.3"/>
    </reaction>
</comment>
<dbReference type="PANTHER" id="PTHR43711:SF30">
    <property type="entry name" value="HISTIDINE KINASE"/>
    <property type="match status" value="1"/>
</dbReference>
<dbReference type="GO" id="GO:0000155">
    <property type="term" value="F:phosphorelay sensor kinase activity"/>
    <property type="evidence" value="ECO:0007669"/>
    <property type="project" value="InterPro"/>
</dbReference>
<dbReference type="InterPro" id="IPR013655">
    <property type="entry name" value="PAS_fold_3"/>
</dbReference>
<evidence type="ECO:0000259" key="8">
    <source>
        <dbReference type="PROSITE" id="PS50109"/>
    </source>
</evidence>
<feature type="transmembrane region" description="Helical" evidence="7">
    <location>
        <begin position="6"/>
        <end position="27"/>
    </location>
</feature>
<evidence type="ECO:0000256" key="4">
    <source>
        <dbReference type="ARBA" id="ARBA00022679"/>
    </source>
</evidence>
<dbReference type="Pfam" id="PF08447">
    <property type="entry name" value="PAS_3"/>
    <property type="match status" value="1"/>
</dbReference>
<keyword evidence="4" id="KW-0808">Transferase</keyword>
<evidence type="ECO:0000256" key="5">
    <source>
        <dbReference type="ARBA" id="ARBA00022777"/>
    </source>
</evidence>
<dbReference type="Pfam" id="PF00512">
    <property type="entry name" value="HisKA"/>
    <property type="match status" value="1"/>
</dbReference>
<dbReference type="SMART" id="SM00091">
    <property type="entry name" value="PAS"/>
    <property type="match status" value="2"/>
</dbReference>
<dbReference type="EMBL" id="JACOFZ010000007">
    <property type="protein sequence ID" value="MBC3882818.1"/>
    <property type="molecule type" value="Genomic_DNA"/>
</dbReference>
<sequence length="722" mass="81568">MMLDARTFVFIITLSTILIALGLALVARGPLGKVTGISRWAMATAMHSLGWIFTGLLRGTVPDLLSIVVGNGLIVFSVMYYMIIIADFLQQRLNRRPWFIMLALLCTTLVYFTALQNDVAIRTAVISFCLSLIAFQSARLLLLNRSNLLPSSRFMTGLYAFCGSFMLLRVFYFLLISTAPDQQPFSGNGFKDASLIIFYLFSVLLPFGFILMCNDRYLVQHNRAEKELLQKTHLFERLSSLVPGTIYQYQRFPDGRSCFPFASAGIEKIYEVTASEVEHDAFMLLQRIHPEDRDEVIASIRQSADTLETWHAQYRVVLPRQGLRWLIGQAKPEKLNDGSILWHGYIADFTEQAMVEAKQKQLEQEVLQSYHALEASEQRLRRLMNSSLIGMMQGNATGVLIEANDVLLQLLGLQRSSIDQADVNWFELSNPPELTRQINAIRSLDQVESIPPFETYLLDREGRQIPIMFGVSKLADSENEWVGFVLDLREQKRIDHLKSEFISIVSHELRTPLTSIRGSMGLLESGVVGELPAKAWQLVHIAHKNSQRLTALVNDILDMEKLATGQMVLNMCELNLCELLPQALEANAPYAETYRVRYQLQTEFSRAMVLADSDRLMQVMANILSNAAKFSSENDVVDVRLIAKDDSYVIEVEDHGRGIPSDFHDRIFGKFAQATDSSTRQKEGAGLGLHISKTLVEKMLGNIGFSSEEKVRTVFWISLPKL</sequence>
<dbReference type="SUPFAM" id="SSF47384">
    <property type="entry name" value="Homodimeric domain of signal transducing histidine kinase"/>
    <property type="match status" value="1"/>
</dbReference>
<dbReference type="EC" id="2.7.13.3" evidence="2"/>
<keyword evidence="11" id="KW-1185">Reference proteome</keyword>
<dbReference type="InterPro" id="IPR003594">
    <property type="entry name" value="HATPase_dom"/>
</dbReference>
<dbReference type="CDD" id="cd00130">
    <property type="entry name" value="PAS"/>
    <property type="match status" value="1"/>
</dbReference>
<keyword evidence="7" id="KW-0812">Transmembrane</keyword>
<feature type="transmembrane region" description="Helical" evidence="7">
    <location>
        <begin position="120"/>
        <end position="142"/>
    </location>
</feature>
<evidence type="ECO:0000256" key="2">
    <source>
        <dbReference type="ARBA" id="ARBA00012438"/>
    </source>
</evidence>
<dbReference type="Proteomes" id="UP000627446">
    <property type="component" value="Unassembled WGS sequence"/>
</dbReference>
<dbReference type="Gene3D" id="3.30.565.10">
    <property type="entry name" value="Histidine kinase-like ATPase, C-terminal domain"/>
    <property type="match status" value="1"/>
</dbReference>
<dbReference type="FunFam" id="1.10.287.130:FF:000001">
    <property type="entry name" value="Two-component sensor histidine kinase"/>
    <property type="match status" value="1"/>
</dbReference>
<evidence type="ECO:0000256" key="6">
    <source>
        <dbReference type="ARBA" id="ARBA00023012"/>
    </source>
</evidence>
<dbReference type="Pfam" id="PF02518">
    <property type="entry name" value="HATPase_c"/>
    <property type="match status" value="1"/>
</dbReference>